<dbReference type="InterPro" id="IPR053982">
    <property type="entry name" value="Gp44/GpP-like_C"/>
</dbReference>
<dbReference type="EMBL" id="JAHPMX010000017">
    <property type="protein sequence ID" value="MBU9359551.1"/>
    <property type="molecule type" value="Genomic_DNA"/>
</dbReference>
<protein>
    <submittedName>
        <fullName evidence="4">Uncharacterized protein</fullName>
    </submittedName>
</protein>
<dbReference type="RefSeq" id="WP_217084778.1">
    <property type="nucleotide sequence ID" value="NZ_JAHPMX010000017.1"/>
</dbReference>
<dbReference type="Proteomes" id="UP001196915">
    <property type="component" value="Unassembled WGS sequence"/>
</dbReference>
<dbReference type="InterPro" id="IPR053981">
    <property type="entry name" value="Gp44/GpP-like_2nd"/>
</dbReference>
<dbReference type="Pfam" id="PF22255">
    <property type="entry name" value="Gp44-like_2nd"/>
    <property type="match status" value="1"/>
</dbReference>
<dbReference type="InterPro" id="IPR049354">
    <property type="entry name" value="GpP-like_N"/>
</dbReference>
<dbReference type="Pfam" id="PF21929">
    <property type="entry name" value="GpP_4th"/>
    <property type="match status" value="1"/>
</dbReference>
<gene>
    <name evidence="4" type="ORF">KTE52_24735</name>
</gene>
<feature type="domain" description="Baseplate hub protein gp44-like N-terminal" evidence="1">
    <location>
        <begin position="22"/>
        <end position="104"/>
    </location>
</feature>
<dbReference type="InterPro" id="IPR026276">
    <property type="entry name" value="Baseplate_GpP"/>
</dbReference>
<reference evidence="4" key="1">
    <citation type="submission" date="2021-06" db="EMBL/GenBank/DDBJ databases">
        <title>A collection of bacterial strains from the Burkholderia cepacia Research Laboratory and Repository.</title>
        <authorList>
            <person name="Lipuma J."/>
            <person name="Spilker T."/>
        </authorList>
    </citation>
    <scope>NUCLEOTIDE SEQUENCE</scope>
    <source>
        <strain evidence="4">AU37435</strain>
    </source>
</reference>
<evidence type="ECO:0000259" key="1">
    <source>
        <dbReference type="Pfam" id="PF21683"/>
    </source>
</evidence>
<organism evidence="4 5">
    <name type="scientific">Burkholderia multivorans</name>
    <dbReference type="NCBI Taxonomy" id="87883"/>
    <lineage>
        <taxon>Bacteria</taxon>
        <taxon>Pseudomonadati</taxon>
        <taxon>Pseudomonadota</taxon>
        <taxon>Betaproteobacteria</taxon>
        <taxon>Burkholderiales</taxon>
        <taxon>Burkholderiaceae</taxon>
        <taxon>Burkholderia</taxon>
        <taxon>Burkholderia cepacia complex</taxon>
    </lineage>
</organism>
<dbReference type="PIRSF" id="PIRSF004440">
    <property type="entry name" value="GpP"/>
    <property type="match status" value="1"/>
</dbReference>
<evidence type="ECO:0000313" key="4">
    <source>
        <dbReference type="EMBL" id="MBU9359551.1"/>
    </source>
</evidence>
<dbReference type="Pfam" id="PF21683">
    <property type="entry name" value="GpP-like_1st"/>
    <property type="match status" value="1"/>
</dbReference>
<evidence type="ECO:0000313" key="5">
    <source>
        <dbReference type="Proteomes" id="UP001196915"/>
    </source>
</evidence>
<dbReference type="AlphaFoldDB" id="A0AAP2MQT2"/>
<comment type="caution">
    <text evidence="4">The sequence shown here is derived from an EMBL/GenBank/DDBJ whole genome shotgun (WGS) entry which is preliminary data.</text>
</comment>
<evidence type="ECO:0000259" key="2">
    <source>
        <dbReference type="Pfam" id="PF21929"/>
    </source>
</evidence>
<proteinExistence type="predicted"/>
<evidence type="ECO:0000259" key="3">
    <source>
        <dbReference type="Pfam" id="PF22255"/>
    </source>
</evidence>
<feature type="domain" description="Baseplate hub protein gp44/GpP-like C-terminal" evidence="2">
    <location>
        <begin position="279"/>
        <end position="361"/>
    </location>
</feature>
<accession>A0AAP2MQT2</accession>
<feature type="domain" description="Baseplate hub protein gp44/GpP-like second" evidence="3">
    <location>
        <begin position="108"/>
        <end position="195"/>
    </location>
</feature>
<name>A0AAP2MQT2_9BURK</name>
<sequence>MPNADRIVDAVGAKPSADEVRVLLTQDGLSLTGWKTVRITRSIEFGTSSFDLACSADANTLKLVSKEGAPIKVSIGDDVVLTGYVETIESIMTPRTHDIRISGRGKLADLIDCSCRIDKINAHTKLLDLCTTIAQPYSVTVAIADDATRKMLDQLPVLPRHLVSITETAWEVIERYARYCGVLVYEGAAGELVIATAGTEKGDSGVALGENIEAIICTKTTLGTFSTFNAVLSAYSMGADDEGIENLPVVTVIAKSATGRLRPTYFVSEQSATDRQFVEKRVNWMASRSYGRSRRVRVMVDNWRDADGVPWTPNINYPVSAPAVGVPDGTMLLLAEVSYIRNENGTHAELVFGPRQGFIPEPVALDTLPMDESIQTPAEG</sequence>